<dbReference type="CDD" id="cd03064">
    <property type="entry name" value="TRX_Fd_NuoE"/>
    <property type="match status" value="1"/>
</dbReference>
<dbReference type="InterPro" id="IPR041921">
    <property type="entry name" value="NuoE_N"/>
</dbReference>
<proteinExistence type="inferred from homology"/>
<dbReference type="Pfam" id="PF01257">
    <property type="entry name" value="2Fe-2S_thioredx"/>
    <property type="match status" value="1"/>
</dbReference>
<dbReference type="InterPro" id="IPR036249">
    <property type="entry name" value="Thioredoxin-like_sf"/>
</dbReference>
<feature type="binding site" evidence="7">
    <location>
        <position position="117"/>
    </location>
    <ligand>
        <name>[2Fe-2S] cluster</name>
        <dbReference type="ChEBI" id="CHEBI:190135"/>
    </ligand>
</feature>
<evidence type="ECO:0000256" key="1">
    <source>
        <dbReference type="ARBA" id="ARBA00010643"/>
    </source>
</evidence>
<dbReference type="EMBL" id="JACNJD010000186">
    <property type="protein sequence ID" value="MBC8177094.1"/>
    <property type="molecule type" value="Genomic_DNA"/>
</dbReference>
<name>A0A8J6MYA4_9DELT</name>
<dbReference type="GO" id="GO:0046872">
    <property type="term" value="F:metal ion binding"/>
    <property type="evidence" value="ECO:0007669"/>
    <property type="project" value="UniProtKB-KW"/>
</dbReference>
<dbReference type="AlphaFoldDB" id="A0A8J6MYA4"/>
<dbReference type="InterPro" id="IPR002023">
    <property type="entry name" value="NuoE-like"/>
</dbReference>
<evidence type="ECO:0000256" key="7">
    <source>
        <dbReference type="PIRSR" id="PIRSR000216-1"/>
    </source>
</evidence>
<comment type="cofactor">
    <cofactor evidence="7">
        <name>[2Fe-2S] cluster</name>
        <dbReference type="ChEBI" id="CHEBI:190135"/>
    </cofactor>
    <text evidence="7">Binds 1 [2Fe-2S] cluster.</text>
</comment>
<dbReference type="PANTHER" id="PTHR43342:SF1">
    <property type="entry name" value="BIFURCATING [FEFE] HYDROGENASE GAMMA SUBUNIT"/>
    <property type="match status" value="1"/>
</dbReference>
<accession>A0A8J6MYA4</accession>
<comment type="caution">
    <text evidence="8">The sequence shown here is derived from an EMBL/GenBank/DDBJ whole genome shotgun (WGS) entry which is preliminary data.</text>
</comment>
<keyword evidence="4 7" id="KW-0408">Iron</keyword>
<evidence type="ECO:0000256" key="3">
    <source>
        <dbReference type="ARBA" id="ARBA00022723"/>
    </source>
</evidence>
<evidence type="ECO:0000313" key="8">
    <source>
        <dbReference type="EMBL" id="MBC8177094.1"/>
    </source>
</evidence>
<feature type="binding site" evidence="7">
    <location>
        <position position="76"/>
    </location>
    <ligand>
        <name>[2Fe-2S] cluster</name>
        <dbReference type="ChEBI" id="CHEBI:190135"/>
    </ligand>
</feature>
<dbReference type="Gene3D" id="3.40.30.10">
    <property type="entry name" value="Glutaredoxin"/>
    <property type="match status" value="1"/>
</dbReference>
<feature type="binding site" evidence="7">
    <location>
        <position position="81"/>
    </location>
    <ligand>
        <name>[2Fe-2S] cluster</name>
        <dbReference type="ChEBI" id="CHEBI:190135"/>
    </ligand>
</feature>
<evidence type="ECO:0000256" key="6">
    <source>
        <dbReference type="ARBA" id="ARBA00034078"/>
    </source>
</evidence>
<keyword evidence="3 7" id="KW-0479">Metal-binding</keyword>
<organism evidence="8 9">
    <name type="scientific">Candidatus Desulfacyla euxinica</name>
    <dbReference type="NCBI Taxonomy" id="2841693"/>
    <lineage>
        <taxon>Bacteria</taxon>
        <taxon>Deltaproteobacteria</taxon>
        <taxon>Candidatus Desulfacyla</taxon>
    </lineage>
</organism>
<dbReference type="PANTHER" id="PTHR43342">
    <property type="entry name" value="NADH-QUINONE OXIDOREDUCTASE, E SUBUNIT"/>
    <property type="match status" value="1"/>
</dbReference>
<comment type="similarity">
    <text evidence="1">Belongs to the complex I 24 kDa subunit family.</text>
</comment>
<dbReference type="SUPFAM" id="SSF52833">
    <property type="entry name" value="Thioredoxin-like"/>
    <property type="match status" value="1"/>
</dbReference>
<evidence type="ECO:0000256" key="5">
    <source>
        <dbReference type="ARBA" id="ARBA00023014"/>
    </source>
</evidence>
<dbReference type="InterPro" id="IPR042128">
    <property type="entry name" value="NuoE_dom"/>
</dbReference>
<keyword evidence="2 7" id="KW-0001">2Fe-2S</keyword>
<dbReference type="GO" id="GO:0016491">
    <property type="term" value="F:oxidoreductase activity"/>
    <property type="evidence" value="ECO:0007669"/>
    <property type="project" value="InterPro"/>
</dbReference>
<dbReference type="PIRSF" id="PIRSF000216">
    <property type="entry name" value="NADH_DH_24kDa"/>
    <property type="match status" value="1"/>
</dbReference>
<evidence type="ECO:0000313" key="9">
    <source>
        <dbReference type="Proteomes" id="UP000650524"/>
    </source>
</evidence>
<evidence type="ECO:0000256" key="4">
    <source>
        <dbReference type="ARBA" id="ARBA00023004"/>
    </source>
</evidence>
<evidence type="ECO:0000256" key="2">
    <source>
        <dbReference type="ARBA" id="ARBA00022714"/>
    </source>
</evidence>
<gene>
    <name evidence="8" type="ORF">H8E19_06770</name>
</gene>
<reference evidence="8 9" key="1">
    <citation type="submission" date="2020-08" db="EMBL/GenBank/DDBJ databases">
        <title>Bridging the membrane lipid divide: bacteria of the FCB group superphylum have the potential to synthesize archaeal ether lipids.</title>
        <authorList>
            <person name="Villanueva L."/>
            <person name="Von Meijenfeldt F.A.B."/>
            <person name="Westbye A.B."/>
            <person name="Yadav S."/>
            <person name="Hopmans E.C."/>
            <person name="Dutilh B.E."/>
            <person name="Sinninghe Damste J.S."/>
        </authorList>
    </citation>
    <scope>NUCLEOTIDE SEQUENCE [LARGE SCALE GENOMIC DNA]</scope>
    <source>
        <strain evidence="8">NIOZ-UU27</strain>
    </source>
</reference>
<dbReference type="PROSITE" id="PS01099">
    <property type="entry name" value="COMPLEX1_24K"/>
    <property type="match status" value="1"/>
</dbReference>
<dbReference type="InterPro" id="IPR028431">
    <property type="entry name" value="NADP_DH_HndA-like"/>
</dbReference>
<dbReference type="GO" id="GO:0051537">
    <property type="term" value="F:2 iron, 2 sulfur cluster binding"/>
    <property type="evidence" value="ECO:0007669"/>
    <property type="project" value="UniProtKB-KW"/>
</dbReference>
<dbReference type="Gene3D" id="1.10.10.1590">
    <property type="entry name" value="NADH-quinone oxidoreductase subunit E"/>
    <property type="match status" value="1"/>
</dbReference>
<sequence>MPEVTLDSILDGRRSQPNQIIEVLQDVQKNYGYVSEEAMRAVASELGMPLMEVYSVASFYKAFSLTPRGKNVLKVCTGTACHVRGSKLILNQAVGQLGVEPDEITEDGLFTIEHVNCLGACALAPVVTENGTTHHHMNPGKLRKLIKVLGNGGTEEDSND</sequence>
<dbReference type="Proteomes" id="UP000650524">
    <property type="component" value="Unassembled WGS sequence"/>
</dbReference>
<keyword evidence="5 7" id="KW-0411">Iron-sulfur</keyword>
<comment type="cofactor">
    <cofactor evidence="6">
        <name>[2Fe-2S] cluster</name>
        <dbReference type="ChEBI" id="CHEBI:190135"/>
    </cofactor>
</comment>
<feature type="binding site" evidence="7">
    <location>
        <position position="121"/>
    </location>
    <ligand>
        <name>[2Fe-2S] cluster</name>
        <dbReference type="ChEBI" id="CHEBI:190135"/>
    </ligand>
</feature>
<protein>
    <submittedName>
        <fullName evidence="8">NAD(P)H-dependent oxidoreductase subunit E</fullName>
    </submittedName>
</protein>